<proteinExistence type="predicted"/>
<feature type="non-terminal residue" evidence="2">
    <location>
        <position position="55"/>
    </location>
</feature>
<protein>
    <submittedName>
        <fullName evidence="2">Transposase</fullName>
    </submittedName>
</protein>
<dbReference type="EMBL" id="QZFR01000141">
    <property type="protein sequence ID" value="RXV62695.1"/>
    <property type="molecule type" value="Genomic_DNA"/>
</dbReference>
<feature type="domain" description="Terminase ATPase subunit N-terminal" evidence="1">
    <location>
        <begin position="9"/>
        <end position="52"/>
    </location>
</feature>
<comment type="caution">
    <text evidence="2">The sequence shown here is derived from an EMBL/GenBank/DDBJ whole genome shotgun (WGS) entry which is preliminary data.</text>
</comment>
<dbReference type="AlphaFoldDB" id="A0A4Q2A1G0"/>
<reference evidence="2 3" key="1">
    <citation type="submission" date="2018-09" db="EMBL/GenBank/DDBJ databases">
        <title>Murine metabolic-syndrome-specific gut microbial biobank.</title>
        <authorList>
            <person name="Liu C."/>
        </authorList>
    </citation>
    <scope>NUCLEOTIDE SEQUENCE [LARGE SCALE GENOMIC DNA]</scope>
    <source>
        <strain evidence="2 3">C-30</strain>
    </source>
</reference>
<sequence>MTKFSFEDQLRAVNMYLRGYGSNTVAKVYKVKNHSNILMWVKRYQKYGIDGLKVR</sequence>
<organism evidence="2 3">
    <name type="scientific">Ligilactobacillus murinus</name>
    <dbReference type="NCBI Taxonomy" id="1622"/>
    <lineage>
        <taxon>Bacteria</taxon>
        <taxon>Bacillati</taxon>
        <taxon>Bacillota</taxon>
        <taxon>Bacilli</taxon>
        <taxon>Lactobacillales</taxon>
        <taxon>Lactobacillaceae</taxon>
        <taxon>Ligilactobacillus</taxon>
    </lineage>
</organism>
<gene>
    <name evidence="2" type="ORF">D6C19_11265</name>
</gene>
<dbReference type="Pfam" id="PF06056">
    <property type="entry name" value="Terminase_5"/>
    <property type="match status" value="1"/>
</dbReference>
<dbReference type="SUPFAM" id="SSF46689">
    <property type="entry name" value="Homeodomain-like"/>
    <property type="match status" value="1"/>
</dbReference>
<evidence type="ECO:0000259" key="1">
    <source>
        <dbReference type="Pfam" id="PF06056"/>
    </source>
</evidence>
<evidence type="ECO:0000313" key="2">
    <source>
        <dbReference type="EMBL" id="RXV62695.1"/>
    </source>
</evidence>
<dbReference type="InterPro" id="IPR010332">
    <property type="entry name" value="ATPase_terminase-su_N"/>
</dbReference>
<evidence type="ECO:0000313" key="3">
    <source>
        <dbReference type="Proteomes" id="UP000289316"/>
    </source>
</evidence>
<name>A0A4Q2A1G0_9LACO</name>
<dbReference type="Proteomes" id="UP000289316">
    <property type="component" value="Unassembled WGS sequence"/>
</dbReference>
<dbReference type="RefSeq" id="WP_164978922.1">
    <property type="nucleotide sequence ID" value="NZ_JAPRAO010000090.1"/>
</dbReference>
<dbReference type="InterPro" id="IPR009057">
    <property type="entry name" value="Homeodomain-like_sf"/>
</dbReference>
<accession>A0A4Q2A1G0</accession>